<keyword evidence="1" id="KW-1133">Transmembrane helix</keyword>
<evidence type="ECO:0008006" key="4">
    <source>
        <dbReference type="Google" id="ProtNLM"/>
    </source>
</evidence>
<protein>
    <recommendedName>
        <fullName evidence="4">ABC transporter permease</fullName>
    </recommendedName>
</protein>
<dbReference type="EMBL" id="JAAIIJ010000021">
    <property type="protein sequence ID" value="NMN02470.1"/>
    <property type="molecule type" value="Genomic_DNA"/>
</dbReference>
<gene>
    <name evidence="2" type="ORF">G1C94_1092</name>
</gene>
<keyword evidence="1" id="KW-0812">Transmembrane</keyword>
<name>A0ABX1SYQ8_9BIFI</name>
<keyword evidence="1" id="KW-0472">Membrane</keyword>
<sequence length="93" mass="10195">MSNAGSAVRSLCAQIGKVLARYSIWFVGLCFIYSLLLVIGYAVPQSAVEANRQQSIQFLKTEGTYYSPLYGNTKLDNYSDLVMLRGCAESRGG</sequence>
<proteinExistence type="predicted"/>
<feature type="transmembrane region" description="Helical" evidence="1">
    <location>
        <begin position="24"/>
        <end position="43"/>
    </location>
</feature>
<keyword evidence="3" id="KW-1185">Reference proteome</keyword>
<organism evidence="2 3">
    <name type="scientific">Bifidobacterium panos</name>
    <dbReference type="NCBI Taxonomy" id="2675321"/>
    <lineage>
        <taxon>Bacteria</taxon>
        <taxon>Bacillati</taxon>
        <taxon>Actinomycetota</taxon>
        <taxon>Actinomycetes</taxon>
        <taxon>Bifidobacteriales</taxon>
        <taxon>Bifidobacteriaceae</taxon>
        <taxon>Bifidobacterium</taxon>
    </lineage>
</organism>
<evidence type="ECO:0000313" key="3">
    <source>
        <dbReference type="Proteomes" id="UP000553756"/>
    </source>
</evidence>
<evidence type="ECO:0000313" key="2">
    <source>
        <dbReference type="EMBL" id="NMN02470.1"/>
    </source>
</evidence>
<comment type="caution">
    <text evidence="2">The sequence shown here is derived from an EMBL/GenBank/DDBJ whole genome shotgun (WGS) entry which is preliminary data.</text>
</comment>
<reference evidence="2 3" key="1">
    <citation type="submission" date="2020-02" db="EMBL/GenBank/DDBJ databases">
        <title>Characterization of phylogenetic diversity of novel bifidobacterial species isolated in Czech ZOOs.</title>
        <authorList>
            <person name="Lugli G.A."/>
            <person name="Vera N.B."/>
            <person name="Ventura M."/>
        </authorList>
    </citation>
    <scope>NUCLEOTIDE SEQUENCE [LARGE SCALE GENOMIC DNA]</scope>
    <source>
        <strain evidence="2 3">DSM 109963</strain>
    </source>
</reference>
<evidence type="ECO:0000256" key="1">
    <source>
        <dbReference type="SAM" id="Phobius"/>
    </source>
</evidence>
<accession>A0ABX1SYQ8</accession>
<dbReference type="Proteomes" id="UP000553756">
    <property type="component" value="Unassembled WGS sequence"/>
</dbReference>